<reference evidence="2" key="2">
    <citation type="submission" date="2023-06" db="EMBL/GenBank/DDBJ databases">
        <authorList>
            <consortium name="Lawrence Berkeley National Laboratory"/>
            <person name="Haridas S."/>
            <person name="Hensen N."/>
            <person name="Bonometti L."/>
            <person name="Westerberg I."/>
            <person name="Brannstrom I.O."/>
            <person name="Guillou S."/>
            <person name="Cros-Aarteil S."/>
            <person name="Calhoun S."/>
            <person name="Kuo A."/>
            <person name="Mondo S."/>
            <person name="Pangilinan J."/>
            <person name="Riley R."/>
            <person name="Labutti K."/>
            <person name="Andreopoulos B."/>
            <person name="Lipzen A."/>
            <person name="Chen C."/>
            <person name="Yanf M."/>
            <person name="Daum C."/>
            <person name="Ng V."/>
            <person name="Clum A."/>
            <person name="Steindorff A."/>
            <person name="Ohm R."/>
            <person name="Martin F."/>
            <person name="Silar P."/>
            <person name="Natvig D."/>
            <person name="Lalanne C."/>
            <person name="Gautier V."/>
            <person name="Ament-Velasquez S.L."/>
            <person name="Kruys A."/>
            <person name="Hutchinson M.I."/>
            <person name="Powell A.J."/>
            <person name="Barry K."/>
            <person name="Miller A.N."/>
            <person name="Grigoriev I.V."/>
            <person name="Debuchy R."/>
            <person name="Gladieux P."/>
            <person name="Thoren M.H."/>
            <person name="Johannesson H."/>
        </authorList>
    </citation>
    <scope>NUCLEOTIDE SEQUENCE</scope>
    <source>
        <strain evidence="2">CBS 560.94</strain>
    </source>
</reference>
<keyword evidence="3" id="KW-1185">Reference proteome</keyword>
<organism evidence="2 3">
    <name type="scientific">Neurospora tetraspora</name>
    <dbReference type="NCBI Taxonomy" id="94610"/>
    <lineage>
        <taxon>Eukaryota</taxon>
        <taxon>Fungi</taxon>
        <taxon>Dikarya</taxon>
        <taxon>Ascomycota</taxon>
        <taxon>Pezizomycotina</taxon>
        <taxon>Sordariomycetes</taxon>
        <taxon>Sordariomycetidae</taxon>
        <taxon>Sordariales</taxon>
        <taxon>Sordariaceae</taxon>
        <taxon>Neurospora</taxon>
    </lineage>
</organism>
<dbReference type="GeneID" id="87861940"/>
<dbReference type="RefSeq" id="XP_062680532.1">
    <property type="nucleotide sequence ID" value="XM_062824786.1"/>
</dbReference>
<proteinExistence type="predicted"/>
<dbReference type="PANTHER" id="PTHR33112">
    <property type="entry name" value="DOMAIN PROTEIN, PUTATIVE-RELATED"/>
    <property type="match status" value="1"/>
</dbReference>
<name>A0AAE0JCN3_9PEZI</name>
<feature type="non-terminal residue" evidence="2">
    <location>
        <position position="381"/>
    </location>
</feature>
<dbReference type="PANTHER" id="PTHR33112:SF16">
    <property type="entry name" value="HETEROKARYON INCOMPATIBILITY DOMAIN-CONTAINING PROTEIN"/>
    <property type="match status" value="1"/>
</dbReference>
<feature type="domain" description="Heterokaryon incompatibility" evidence="1">
    <location>
        <begin position="82"/>
        <end position="229"/>
    </location>
</feature>
<accession>A0AAE0JCN3</accession>
<comment type="caution">
    <text evidence="2">The sequence shown here is derived from an EMBL/GenBank/DDBJ whole genome shotgun (WGS) entry which is preliminary data.</text>
</comment>
<dbReference type="Proteomes" id="UP001278500">
    <property type="component" value="Unassembled WGS sequence"/>
</dbReference>
<evidence type="ECO:0000259" key="1">
    <source>
        <dbReference type="Pfam" id="PF06985"/>
    </source>
</evidence>
<dbReference type="AlphaFoldDB" id="A0AAE0JCN3"/>
<dbReference type="EMBL" id="JAUEPP010000005">
    <property type="protein sequence ID" value="KAK3342739.1"/>
    <property type="molecule type" value="Genomic_DNA"/>
</dbReference>
<evidence type="ECO:0000313" key="2">
    <source>
        <dbReference type="EMBL" id="KAK3342739.1"/>
    </source>
</evidence>
<protein>
    <submittedName>
        <fullName evidence="2">Heterokaryon incompatibility protein-domain-containing protein</fullName>
    </submittedName>
</protein>
<evidence type="ECO:0000313" key="3">
    <source>
        <dbReference type="Proteomes" id="UP001278500"/>
    </source>
</evidence>
<sequence length="381" mass="43315">MLYLIYAASSVITGPLVTFFPRQHTLDHSRSWLCTCVHGRGETRHAAGPSYRPKRLLAISQGDPQTNSTFVVIADNTQRVPYATLSYKWGQGQEPILTKKMLREGPGSLQFHIDRLPQTIADAVFVCQSLGIGYLWVDALCIIQDDGQDKAEQIGQMQQIYSQSTITIVASRANSSRDGFLHPRLLGDAYCRLTYRSKGGNEGSIILHRVSRQEEALEPLHERGWAYQEFLLPPRVIDYGRLQTKYHCRECESTITDGGRSSESAKMLLTRRGAFYELLKRCRATWNLKYMWCLFVEECSRRHLTIPADRLNAFSAIAEVVSKLTDQMDEYLAGHWRSNLPRSLMWRNLDELGVKYHSSEEYIAPSWSWASVVGKVRFGGG</sequence>
<dbReference type="Pfam" id="PF06985">
    <property type="entry name" value="HET"/>
    <property type="match status" value="1"/>
</dbReference>
<gene>
    <name evidence="2" type="ORF">B0H65DRAFT_428802</name>
</gene>
<dbReference type="InterPro" id="IPR010730">
    <property type="entry name" value="HET"/>
</dbReference>
<reference evidence="2" key="1">
    <citation type="journal article" date="2023" name="Mol. Phylogenet. Evol.">
        <title>Genome-scale phylogeny and comparative genomics of the fungal order Sordariales.</title>
        <authorList>
            <person name="Hensen N."/>
            <person name="Bonometti L."/>
            <person name="Westerberg I."/>
            <person name="Brannstrom I.O."/>
            <person name="Guillou S."/>
            <person name="Cros-Aarteil S."/>
            <person name="Calhoun S."/>
            <person name="Haridas S."/>
            <person name="Kuo A."/>
            <person name="Mondo S."/>
            <person name="Pangilinan J."/>
            <person name="Riley R."/>
            <person name="LaButti K."/>
            <person name="Andreopoulos B."/>
            <person name="Lipzen A."/>
            <person name="Chen C."/>
            <person name="Yan M."/>
            <person name="Daum C."/>
            <person name="Ng V."/>
            <person name="Clum A."/>
            <person name="Steindorff A."/>
            <person name="Ohm R.A."/>
            <person name="Martin F."/>
            <person name="Silar P."/>
            <person name="Natvig D.O."/>
            <person name="Lalanne C."/>
            <person name="Gautier V."/>
            <person name="Ament-Velasquez S.L."/>
            <person name="Kruys A."/>
            <person name="Hutchinson M.I."/>
            <person name="Powell A.J."/>
            <person name="Barry K."/>
            <person name="Miller A.N."/>
            <person name="Grigoriev I.V."/>
            <person name="Debuchy R."/>
            <person name="Gladieux P."/>
            <person name="Hiltunen Thoren M."/>
            <person name="Johannesson H."/>
        </authorList>
    </citation>
    <scope>NUCLEOTIDE SEQUENCE</scope>
    <source>
        <strain evidence="2">CBS 560.94</strain>
    </source>
</reference>